<dbReference type="Proteomes" id="UP001141434">
    <property type="component" value="Unassembled WGS sequence"/>
</dbReference>
<dbReference type="PANTHER" id="PTHR12110:SF38">
    <property type="entry name" value="DIOXYGENASE, PUTATIVE (AFU_ORTHOLOGUE AFUA_6G00240)-RELATED"/>
    <property type="match status" value="1"/>
</dbReference>
<sequence>MAPNKLAISSVSLSQHSSHPLDQKIRAAAQNGYAGIEIVFSDLNAYAESQNLPIIQGAEQIRVICEESQLEILSLAPFENYEGHNSLLAERLSVARQWMEIARVLRAPYLQIPSQYSHDCTGDERVVISELQQLADLGRAAQPVVSIAYEALSWGTHISTWEAALHVVEAVDRPNFGLCLDTFHEATKLWADSRAVPGKYPQADSVLRDSLRRFIAQCPLDRIFYVQLSDGERFDPPFSPSHPWYLPGEASQFTWSKHARPFPLETHLGGYLPVSEIARAWIVEKGFAGWVSLEVFDRRMRDPAVQPASAARRGIESWKKVQAEMQSPVAKL</sequence>
<comment type="caution">
    <text evidence="2">The sequence shown here is derived from an EMBL/GenBank/DDBJ whole genome shotgun (WGS) entry which is preliminary data.</text>
</comment>
<protein>
    <recommendedName>
        <fullName evidence="1">Xylose isomerase-like TIM barrel domain-containing protein</fullName>
    </recommendedName>
</protein>
<dbReference type="Gene3D" id="3.20.20.150">
    <property type="entry name" value="Divalent-metal-dependent TIM barrel enzymes"/>
    <property type="match status" value="1"/>
</dbReference>
<dbReference type="InterPro" id="IPR036237">
    <property type="entry name" value="Xyl_isomerase-like_sf"/>
</dbReference>
<dbReference type="RefSeq" id="XP_056511839.1">
    <property type="nucleotide sequence ID" value="XM_056656226.1"/>
</dbReference>
<dbReference type="InterPro" id="IPR050312">
    <property type="entry name" value="IolE/XylAMocC-like"/>
</dbReference>
<dbReference type="GeneID" id="81395394"/>
<dbReference type="EMBL" id="JAPMSZ010000007">
    <property type="protein sequence ID" value="KAJ5096288.1"/>
    <property type="molecule type" value="Genomic_DNA"/>
</dbReference>
<feature type="domain" description="Xylose isomerase-like TIM barrel" evidence="1">
    <location>
        <begin position="25"/>
        <end position="320"/>
    </location>
</feature>
<accession>A0A9W9F9V1</accession>
<proteinExistence type="predicted"/>
<dbReference type="PANTHER" id="PTHR12110">
    <property type="entry name" value="HYDROXYPYRUVATE ISOMERASE"/>
    <property type="match status" value="1"/>
</dbReference>
<organism evidence="2 3">
    <name type="scientific">Penicillium alfredii</name>
    <dbReference type="NCBI Taxonomy" id="1506179"/>
    <lineage>
        <taxon>Eukaryota</taxon>
        <taxon>Fungi</taxon>
        <taxon>Dikarya</taxon>
        <taxon>Ascomycota</taxon>
        <taxon>Pezizomycotina</taxon>
        <taxon>Eurotiomycetes</taxon>
        <taxon>Eurotiomycetidae</taxon>
        <taxon>Eurotiales</taxon>
        <taxon>Aspergillaceae</taxon>
        <taxon>Penicillium</taxon>
    </lineage>
</organism>
<dbReference type="AlphaFoldDB" id="A0A9W9F9V1"/>
<name>A0A9W9F9V1_9EURO</name>
<evidence type="ECO:0000313" key="2">
    <source>
        <dbReference type="EMBL" id="KAJ5096288.1"/>
    </source>
</evidence>
<dbReference type="Pfam" id="PF01261">
    <property type="entry name" value="AP_endonuc_2"/>
    <property type="match status" value="1"/>
</dbReference>
<reference evidence="2" key="1">
    <citation type="submission" date="2022-11" db="EMBL/GenBank/DDBJ databases">
        <authorList>
            <person name="Petersen C."/>
        </authorList>
    </citation>
    <scope>NUCLEOTIDE SEQUENCE</scope>
    <source>
        <strain evidence="2">IBT 34128</strain>
    </source>
</reference>
<evidence type="ECO:0000313" key="3">
    <source>
        <dbReference type="Proteomes" id="UP001141434"/>
    </source>
</evidence>
<reference evidence="2" key="2">
    <citation type="journal article" date="2023" name="IMA Fungus">
        <title>Comparative genomic study of the Penicillium genus elucidates a diverse pangenome and 15 lateral gene transfer events.</title>
        <authorList>
            <person name="Petersen C."/>
            <person name="Sorensen T."/>
            <person name="Nielsen M.R."/>
            <person name="Sondergaard T.E."/>
            <person name="Sorensen J.L."/>
            <person name="Fitzpatrick D.A."/>
            <person name="Frisvad J.C."/>
            <person name="Nielsen K.L."/>
        </authorList>
    </citation>
    <scope>NUCLEOTIDE SEQUENCE</scope>
    <source>
        <strain evidence="2">IBT 34128</strain>
    </source>
</reference>
<gene>
    <name evidence="2" type="ORF">NUU61_005644</name>
</gene>
<dbReference type="OrthoDB" id="5360893at2759"/>
<dbReference type="SUPFAM" id="SSF51658">
    <property type="entry name" value="Xylose isomerase-like"/>
    <property type="match status" value="1"/>
</dbReference>
<evidence type="ECO:0000259" key="1">
    <source>
        <dbReference type="Pfam" id="PF01261"/>
    </source>
</evidence>
<dbReference type="InterPro" id="IPR013022">
    <property type="entry name" value="Xyl_isomerase-like_TIM-brl"/>
</dbReference>
<keyword evidence="3" id="KW-1185">Reference proteome</keyword>